<protein>
    <recommendedName>
        <fullName evidence="3 11">Thymidylate kinase</fullName>
        <ecNumber evidence="2 11">2.7.4.9</ecNumber>
    </recommendedName>
    <alternativeName>
        <fullName evidence="11">dTMP kinase</fullName>
    </alternativeName>
</protein>
<dbReference type="PROSITE" id="PS01331">
    <property type="entry name" value="THYMIDYLATE_KINASE"/>
    <property type="match status" value="1"/>
</dbReference>
<evidence type="ECO:0000313" key="13">
    <source>
        <dbReference type="EMBL" id="AEB11504.1"/>
    </source>
</evidence>
<keyword evidence="8 11" id="KW-0067">ATP-binding</keyword>
<gene>
    <name evidence="11" type="primary">tmk</name>
    <name evidence="13" type="ordered locus">Marky_0754</name>
</gene>
<keyword evidence="14" id="KW-1185">Reference proteome</keyword>
<evidence type="ECO:0000256" key="2">
    <source>
        <dbReference type="ARBA" id="ARBA00012980"/>
    </source>
</evidence>
<evidence type="ECO:0000256" key="8">
    <source>
        <dbReference type="ARBA" id="ARBA00022840"/>
    </source>
</evidence>
<reference evidence="13 14" key="1">
    <citation type="journal article" date="2012" name="Stand. Genomic Sci.">
        <title>Complete genome sequence of the aerobic, heterotroph Marinithermus hydrothermalis type strain (T1(T)) from a deep-sea hydrothermal vent chimney.</title>
        <authorList>
            <person name="Copeland A."/>
            <person name="Gu W."/>
            <person name="Yasawong M."/>
            <person name="Lapidus A."/>
            <person name="Lucas S."/>
            <person name="Deshpande S."/>
            <person name="Pagani I."/>
            <person name="Tapia R."/>
            <person name="Cheng J.F."/>
            <person name="Goodwin L.A."/>
            <person name="Pitluck S."/>
            <person name="Liolios K."/>
            <person name="Ivanova N."/>
            <person name="Mavromatis K."/>
            <person name="Mikhailova N."/>
            <person name="Pati A."/>
            <person name="Chen A."/>
            <person name="Palaniappan K."/>
            <person name="Land M."/>
            <person name="Pan C."/>
            <person name="Brambilla E.M."/>
            <person name="Rohde M."/>
            <person name="Tindall B.J."/>
            <person name="Sikorski J."/>
            <person name="Goker M."/>
            <person name="Detter J.C."/>
            <person name="Bristow J."/>
            <person name="Eisen J.A."/>
            <person name="Markowitz V."/>
            <person name="Hugenholtz P."/>
            <person name="Kyrpides N.C."/>
            <person name="Klenk H.P."/>
            <person name="Woyke T."/>
        </authorList>
    </citation>
    <scope>NUCLEOTIDE SEQUENCE [LARGE SCALE GENOMIC DNA]</scope>
    <source>
        <strain evidence="14">DSM 14884 / JCM 11576 / T1</strain>
    </source>
</reference>
<evidence type="ECO:0000256" key="3">
    <source>
        <dbReference type="ARBA" id="ARBA00017144"/>
    </source>
</evidence>
<dbReference type="GO" id="GO:0006235">
    <property type="term" value="P:dTTP biosynthetic process"/>
    <property type="evidence" value="ECO:0007669"/>
    <property type="project" value="UniProtKB-UniRule"/>
</dbReference>
<keyword evidence="7 11" id="KW-0418">Kinase</keyword>
<evidence type="ECO:0000256" key="11">
    <source>
        <dbReference type="HAMAP-Rule" id="MF_00165"/>
    </source>
</evidence>
<dbReference type="CDD" id="cd01672">
    <property type="entry name" value="TMPK"/>
    <property type="match status" value="1"/>
</dbReference>
<dbReference type="STRING" id="869210.Marky_0754"/>
<keyword evidence="6 11" id="KW-0547">Nucleotide-binding</keyword>
<dbReference type="KEGG" id="mhd:Marky_0754"/>
<dbReference type="EMBL" id="CP002630">
    <property type="protein sequence ID" value="AEB11504.1"/>
    <property type="molecule type" value="Genomic_DNA"/>
</dbReference>
<proteinExistence type="inferred from homology"/>
<evidence type="ECO:0000256" key="4">
    <source>
        <dbReference type="ARBA" id="ARBA00022679"/>
    </source>
</evidence>
<keyword evidence="4 11" id="KW-0808">Transferase</keyword>
<dbReference type="InterPro" id="IPR027417">
    <property type="entry name" value="P-loop_NTPase"/>
</dbReference>
<evidence type="ECO:0000259" key="12">
    <source>
        <dbReference type="Pfam" id="PF02223"/>
    </source>
</evidence>
<dbReference type="PANTHER" id="PTHR10344:SF4">
    <property type="entry name" value="UMP-CMP KINASE 2, MITOCHONDRIAL"/>
    <property type="match status" value="1"/>
</dbReference>
<evidence type="ECO:0000313" key="14">
    <source>
        <dbReference type="Proteomes" id="UP000007030"/>
    </source>
</evidence>
<dbReference type="EC" id="2.7.4.9" evidence="2 11"/>
<dbReference type="HAMAP" id="MF_00165">
    <property type="entry name" value="Thymidylate_kinase"/>
    <property type="match status" value="1"/>
</dbReference>
<feature type="domain" description="Thymidylate kinase-like" evidence="12">
    <location>
        <begin position="9"/>
        <end position="191"/>
    </location>
</feature>
<comment type="catalytic activity">
    <reaction evidence="9 11">
        <text>dTMP + ATP = dTDP + ADP</text>
        <dbReference type="Rhea" id="RHEA:13517"/>
        <dbReference type="ChEBI" id="CHEBI:30616"/>
        <dbReference type="ChEBI" id="CHEBI:58369"/>
        <dbReference type="ChEBI" id="CHEBI:63528"/>
        <dbReference type="ChEBI" id="CHEBI:456216"/>
        <dbReference type="EC" id="2.7.4.9"/>
    </reaction>
</comment>
<dbReference type="InterPro" id="IPR039430">
    <property type="entry name" value="Thymidylate_kin-like_dom"/>
</dbReference>
<feature type="binding site" evidence="11">
    <location>
        <begin position="11"/>
        <end position="18"/>
    </location>
    <ligand>
        <name>ATP</name>
        <dbReference type="ChEBI" id="CHEBI:30616"/>
    </ligand>
</feature>
<dbReference type="NCBIfam" id="TIGR00041">
    <property type="entry name" value="DTMP_kinase"/>
    <property type="match status" value="1"/>
</dbReference>
<dbReference type="GO" id="GO:0005524">
    <property type="term" value="F:ATP binding"/>
    <property type="evidence" value="ECO:0007669"/>
    <property type="project" value="UniProtKB-UniRule"/>
</dbReference>
<dbReference type="RefSeq" id="WP_013703556.1">
    <property type="nucleotide sequence ID" value="NC_015387.1"/>
</dbReference>
<organism evidence="13 14">
    <name type="scientific">Marinithermus hydrothermalis (strain DSM 14884 / JCM 11576 / T1)</name>
    <dbReference type="NCBI Taxonomy" id="869210"/>
    <lineage>
        <taxon>Bacteria</taxon>
        <taxon>Thermotogati</taxon>
        <taxon>Deinococcota</taxon>
        <taxon>Deinococci</taxon>
        <taxon>Thermales</taxon>
        <taxon>Thermaceae</taxon>
        <taxon>Marinithermus</taxon>
    </lineage>
</organism>
<dbReference type="eggNOG" id="COG0125">
    <property type="taxonomic scope" value="Bacteria"/>
</dbReference>
<evidence type="ECO:0000256" key="6">
    <source>
        <dbReference type="ARBA" id="ARBA00022741"/>
    </source>
</evidence>
<dbReference type="GO" id="GO:0004798">
    <property type="term" value="F:dTMP kinase activity"/>
    <property type="evidence" value="ECO:0007669"/>
    <property type="project" value="UniProtKB-UniRule"/>
</dbReference>
<dbReference type="GO" id="GO:0006233">
    <property type="term" value="P:dTDP biosynthetic process"/>
    <property type="evidence" value="ECO:0007669"/>
    <property type="project" value="InterPro"/>
</dbReference>
<dbReference type="Pfam" id="PF02223">
    <property type="entry name" value="Thymidylate_kin"/>
    <property type="match status" value="1"/>
</dbReference>
<name>F2NM34_MARHT</name>
<evidence type="ECO:0000256" key="7">
    <source>
        <dbReference type="ARBA" id="ARBA00022777"/>
    </source>
</evidence>
<accession>F2NM34</accession>
<dbReference type="AlphaFoldDB" id="F2NM34"/>
<evidence type="ECO:0000256" key="9">
    <source>
        <dbReference type="ARBA" id="ARBA00048743"/>
    </source>
</evidence>
<dbReference type="OrthoDB" id="9774907at2"/>
<dbReference type="InterPro" id="IPR018095">
    <property type="entry name" value="Thymidylate_kin_CS"/>
</dbReference>
<dbReference type="Proteomes" id="UP000007030">
    <property type="component" value="Chromosome"/>
</dbReference>
<keyword evidence="5 11" id="KW-0545">Nucleotide biosynthesis</keyword>
<dbReference type="GO" id="GO:0006227">
    <property type="term" value="P:dUDP biosynthetic process"/>
    <property type="evidence" value="ECO:0007669"/>
    <property type="project" value="TreeGrafter"/>
</dbReference>
<dbReference type="HOGENOM" id="CLU_049131_0_2_0"/>
<comment type="similarity">
    <text evidence="1 11">Belongs to the thymidylate kinase family.</text>
</comment>
<dbReference type="SUPFAM" id="SSF52540">
    <property type="entry name" value="P-loop containing nucleoside triphosphate hydrolases"/>
    <property type="match status" value="1"/>
</dbReference>
<evidence type="ECO:0000256" key="10">
    <source>
        <dbReference type="ARBA" id="ARBA00057735"/>
    </source>
</evidence>
<dbReference type="InterPro" id="IPR018094">
    <property type="entry name" value="Thymidylate_kinase"/>
</dbReference>
<comment type="function">
    <text evidence="10 11">Phosphorylation of dTMP to form dTDP in both de novo and salvage pathways of dTTP synthesis.</text>
</comment>
<dbReference type="GO" id="GO:0005829">
    <property type="term" value="C:cytosol"/>
    <property type="evidence" value="ECO:0007669"/>
    <property type="project" value="TreeGrafter"/>
</dbReference>
<dbReference type="Gene3D" id="3.40.50.300">
    <property type="entry name" value="P-loop containing nucleotide triphosphate hydrolases"/>
    <property type="match status" value="1"/>
</dbReference>
<sequence length="202" mass="22766">MKPGFFITFEGPEGSGKSTQAAHLAAWLRQQGVSVVVTREPGGTPLGRAVRQWLLSESMDPVTEFLLYTADRAEHVRHVIRPALAAGQVVISDRFVDSSYAYQGFGRGLDLEWLRAVSQPVLEGLVPDVTFLLDLPPEVGLARKAERDRLEQESLAFHRRVREGYRVLARAEPQRFVVLDATQPPEVIVEQVRIEVQRRWRA</sequence>
<evidence type="ECO:0000256" key="1">
    <source>
        <dbReference type="ARBA" id="ARBA00009776"/>
    </source>
</evidence>
<dbReference type="PANTHER" id="PTHR10344">
    <property type="entry name" value="THYMIDYLATE KINASE"/>
    <property type="match status" value="1"/>
</dbReference>
<evidence type="ECO:0000256" key="5">
    <source>
        <dbReference type="ARBA" id="ARBA00022727"/>
    </source>
</evidence>
<dbReference type="FunFam" id="3.40.50.300:FF:000225">
    <property type="entry name" value="Thymidylate kinase"/>
    <property type="match status" value="1"/>
</dbReference>